<feature type="modified residue" description="4-aspartylphosphate" evidence="4">
    <location>
        <position position="500"/>
    </location>
</feature>
<proteinExistence type="predicted"/>
<dbReference type="Proteomes" id="UP000317648">
    <property type="component" value="Chromosome"/>
</dbReference>
<dbReference type="InterPro" id="IPR035965">
    <property type="entry name" value="PAS-like_dom_sf"/>
</dbReference>
<evidence type="ECO:0000313" key="6">
    <source>
        <dbReference type="EMBL" id="QDU94713.1"/>
    </source>
</evidence>
<keyword evidence="7" id="KW-1185">Reference proteome</keyword>
<dbReference type="SMART" id="SM00448">
    <property type="entry name" value="REC"/>
    <property type="match status" value="1"/>
</dbReference>
<dbReference type="PROSITE" id="PS50110">
    <property type="entry name" value="RESPONSE_REGULATORY"/>
    <property type="match status" value="1"/>
</dbReference>
<dbReference type="KEGG" id="lcre:Pla8534_25190"/>
<evidence type="ECO:0000256" key="2">
    <source>
        <dbReference type="ARBA" id="ARBA00022679"/>
    </source>
</evidence>
<organism evidence="6 7">
    <name type="scientific">Lignipirellula cremea</name>
    <dbReference type="NCBI Taxonomy" id="2528010"/>
    <lineage>
        <taxon>Bacteria</taxon>
        <taxon>Pseudomonadati</taxon>
        <taxon>Planctomycetota</taxon>
        <taxon>Planctomycetia</taxon>
        <taxon>Pirellulales</taxon>
        <taxon>Pirellulaceae</taxon>
        <taxon>Lignipirellula</taxon>
    </lineage>
</organism>
<dbReference type="Pfam" id="PF00072">
    <property type="entry name" value="Response_reg"/>
    <property type="match status" value="1"/>
</dbReference>
<dbReference type="PANTHER" id="PTHR44591">
    <property type="entry name" value="STRESS RESPONSE REGULATOR PROTEIN 1"/>
    <property type="match status" value="1"/>
</dbReference>
<dbReference type="PANTHER" id="PTHR44591:SF3">
    <property type="entry name" value="RESPONSE REGULATORY DOMAIN-CONTAINING PROTEIN"/>
    <property type="match status" value="1"/>
</dbReference>
<dbReference type="Gene3D" id="3.40.50.2300">
    <property type="match status" value="1"/>
</dbReference>
<keyword evidence="3" id="KW-0418">Kinase</keyword>
<evidence type="ECO:0000256" key="3">
    <source>
        <dbReference type="ARBA" id="ARBA00022777"/>
    </source>
</evidence>
<reference evidence="6 7" key="1">
    <citation type="submission" date="2019-02" db="EMBL/GenBank/DDBJ databases">
        <title>Deep-cultivation of Planctomycetes and their phenomic and genomic characterization uncovers novel biology.</title>
        <authorList>
            <person name="Wiegand S."/>
            <person name="Jogler M."/>
            <person name="Boedeker C."/>
            <person name="Pinto D."/>
            <person name="Vollmers J."/>
            <person name="Rivas-Marin E."/>
            <person name="Kohn T."/>
            <person name="Peeters S.H."/>
            <person name="Heuer A."/>
            <person name="Rast P."/>
            <person name="Oberbeckmann S."/>
            <person name="Bunk B."/>
            <person name="Jeske O."/>
            <person name="Meyerdierks A."/>
            <person name="Storesund J.E."/>
            <person name="Kallscheuer N."/>
            <person name="Luecker S."/>
            <person name="Lage O.M."/>
            <person name="Pohl T."/>
            <person name="Merkel B.J."/>
            <person name="Hornburger P."/>
            <person name="Mueller R.-W."/>
            <person name="Bruemmer F."/>
            <person name="Labrenz M."/>
            <person name="Spormann A.M."/>
            <person name="Op den Camp H."/>
            <person name="Overmann J."/>
            <person name="Amann R."/>
            <person name="Jetten M.S.M."/>
            <person name="Mascher T."/>
            <person name="Medema M.H."/>
            <person name="Devos D.P."/>
            <person name="Kaster A.-K."/>
            <person name="Ovreas L."/>
            <person name="Rohde M."/>
            <person name="Galperin M.Y."/>
            <person name="Jogler C."/>
        </authorList>
    </citation>
    <scope>NUCLEOTIDE SEQUENCE [LARGE SCALE GENOMIC DNA]</scope>
    <source>
        <strain evidence="6 7">Pla85_3_4</strain>
    </source>
</reference>
<dbReference type="Gene3D" id="3.30.450.40">
    <property type="match status" value="1"/>
</dbReference>
<dbReference type="GO" id="GO:0016301">
    <property type="term" value="F:kinase activity"/>
    <property type="evidence" value="ECO:0007669"/>
    <property type="project" value="UniProtKB-KW"/>
</dbReference>
<dbReference type="Pfam" id="PF13185">
    <property type="entry name" value="GAF_2"/>
    <property type="match status" value="1"/>
</dbReference>
<keyword evidence="2" id="KW-0808">Transferase</keyword>
<dbReference type="InterPro" id="IPR001789">
    <property type="entry name" value="Sig_transdc_resp-reg_receiver"/>
</dbReference>
<protein>
    <submittedName>
        <fullName evidence="6">Response regulator MprA</fullName>
    </submittedName>
</protein>
<accession>A0A518DS99</accession>
<dbReference type="InterPro" id="IPR013656">
    <property type="entry name" value="PAS_4"/>
</dbReference>
<evidence type="ECO:0000259" key="5">
    <source>
        <dbReference type="PROSITE" id="PS50110"/>
    </source>
</evidence>
<evidence type="ECO:0000256" key="1">
    <source>
        <dbReference type="ARBA" id="ARBA00022553"/>
    </source>
</evidence>
<dbReference type="GO" id="GO:0000160">
    <property type="term" value="P:phosphorelay signal transduction system"/>
    <property type="evidence" value="ECO:0007669"/>
    <property type="project" value="InterPro"/>
</dbReference>
<dbReference type="SMART" id="SM00065">
    <property type="entry name" value="GAF"/>
    <property type="match status" value="1"/>
</dbReference>
<keyword evidence="1 4" id="KW-0597">Phosphoprotein</keyword>
<dbReference type="EMBL" id="CP036433">
    <property type="protein sequence ID" value="QDU94713.1"/>
    <property type="molecule type" value="Genomic_DNA"/>
</dbReference>
<dbReference type="Gene3D" id="3.30.450.20">
    <property type="entry name" value="PAS domain"/>
    <property type="match status" value="1"/>
</dbReference>
<feature type="domain" description="Response regulatory" evidence="5">
    <location>
        <begin position="447"/>
        <end position="569"/>
    </location>
</feature>
<dbReference type="Pfam" id="PF08448">
    <property type="entry name" value="PAS_4"/>
    <property type="match status" value="1"/>
</dbReference>
<name>A0A518DS99_9BACT</name>
<dbReference type="InterPro" id="IPR003018">
    <property type="entry name" value="GAF"/>
</dbReference>
<dbReference type="InterPro" id="IPR029016">
    <property type="entry name" value="GAF-like_dom_sf"/>
</dbReference>
<dbReference type="SUPFAM" id="SSF52172">
    <property type="entry name" value="CheY-like"/>
    <property type="match status" value="1"/>
</dbReference>
<sequence length="578" mass="63921">MFKESGVSVKPKILFVRNTTAPADIPQPIGESFEVVEVQTPLQALMHLNQEPFFGVYFDVRNSDQRNRLSHPLQHAQTLDALPDGVALLDADNTIVWANRRLHEWSDGANPEGSNFYAALGSPEILGPDFCPFHTVLATGSSSSSTLRLNESRYFQIHAAAVLEEGGAAQHLIVTVRDVTTEMLQQQKLTAIHKAGQELADLTPDEVLGMTVEDRIELLKSNILHYTQDLLNFDVVEVRLLDQQQGRLEPLLSVGIDDDAANRKLFAQTLGNGVTGFVAATGKSYLCEDTTEDPLYIEGFQGARSSLTVPLMLHDQVIGTFNVESPDIRAFSESDLQFLEIFSRDVAVALNTLELLVAQSANVAQASVEAIHSAVALPVDEILNDAVNTMERYIGHEPEVVERLKRILRNARDIKRMIQKVGEKMAPSQAVLASSQIDERPKLRGRRVLVADADEDVRQHAHALLERYGCVVETAHDAEETLCMVRNSHADHAYDAIISDIGLPDMSGSQLYRRLQKMMDPTPMVLMTGFGYDPGHSIVKARQAGLHPKAILYKPFRLDQLLETVETVIEEVGNVTKA</sequence>
<gene>
    <name evidence="6" type="primary">mprA_1</name>
    <name evidence="6" type="ORF">Pla8534_25190</name>
</gene>
<dbReference type="SUPFAM" id="SSF55781">
    <property type="entry name" value="GAF domain-like"/>
    <property type="match status" value="1"/>
</dbReference>
<dbReference type="SUPFAM" id="SSF55785">
    <property type="entry name" value="PYP-like sensor domain (PAS domain)"/>
    <property type="match status" value="1"/>
</dbReference>
<evidence type="ECO:0000256" key="4">
    <source>
        <dbReference type="PROSITE-ProRule" id="PRU00169"/>
    </source>
</evidence>
<dbReference type="AlphaFoldDB" id="A0A518DS99"/>
<dbReference type="InterPro" id="IPR050595">
    <property type="entry name" value="Bact_response_regulator"/>
</dbReference>
<evidence type="ECO:0000313" key="7">
    <source>
        <dbReference type="Proteomes" id="UP000317648"/>
    </source>
</evidence>
<dbReference type="InterPro" id="IPR011006">
    <property type="entry name" value="CheY-like_superfamily"/>
</dbReference>